<proteinExistence type="predicted"/>
<feature type="transmembrane region" description="Helical" evidence="1">
    <location>
        <begin position="444"/>
        <end position="466"/>
    </location>
</feature>
<keyword evidence="1" id="KW-0472">Membrane</keyword>
<dbReference type="AlphaFoldDB" id="A0A8T0GAS8"/>
<sequence length="468" mass="51573">MERCRRRLPHRHKQLCSPAACLLRPFMVLMLLLVDGADSDVVNLLRGGSFIDDSIKFAVYPVRDVLAHGSRTLLPYWTCTHGGVQLWDTQVYIPSLSDNCTFIVHMNSRVGGGHIISTPLYTPRVNAEYVVSMSLACNPHGGPRNQSLMVLVFDDNGKEMQPRPNPFVVEMDPTSSMQNLMWERRSFKMLGTGKCMYLYLASMVKGYYGLLVANVQVNLVNLVENGSFETLTLNPTDVFNSVTQDVTLDGPRLKSIPNWVVESGKVRLSTTGLGKAFQAATDGGQYMIELNAAASAGEISTMFVVPMNTSISKDHEYVLLFDTAVNPIQINPQTSSSLGNANTLVGKLGIKVVGVQTGKDLLDKTYESNSTGFTFVSVGWTTKNYTFKMGEDKTAKISFRSLTDGIDYGPFVDNVAVYEMKNKDEWIKINAPGYVPSSGANKQMLAVGVAERLLVLVMTTLLLLVFKQ</sequence>
<protein>
    <recommendedName>
        <fullName evidence="3">DUF642 domain-containing protein</fullName>
    </recommendedName>
</protein>
<feature type="signal peptide" evidence="2">
    <location>
        <begin position="1"/>
        <end position="39"/>
    </location>
</feature>
<evidence type="ECO:0000259" key="3">
    <source>
        <dbReference type="Pfam" id="PF04862"/>
    </source>
</evidence>
<dbReference type="Pfam" id="PF04862">
    <property type="entry name" value="DUF642"/>
    <property type="match status" value="1"/>
</dbReference>
<feature type="domain" description="DUF642" evidence="3">
    <location>
        <begin position="222"/>
        <end position="417"/>
    </location>
</feature>
<feature type="chain" id="PRO_5035802493" description="DUF642 domain-containing protein" evidence="2">
    <location>
        <begin position="40"/>
        <end position="468"/>
    </location>
</feature>
<name>A0A8T0GAS8_CERPU</name>
<evidence type="ECO:0000313" key="5">
    <source>
        <dbReference type="Proteomes" id="UP000822688"/>
    </source>
</evidence>
<keyword evidence="1" id="KW-0812">Transmembrane</keyword>
<keyword evidence="1" id="KW-1133">Transmembrane helix</keyword>
<dbReference type="InterPro" id="IPR006946">
    <property type="entry name" value="DGR2-like_dom"/>
</dbReference>
<organism evidence="4 5">
    <name type="scientific">Ceratodon purpureus</name>
    <name type="common">Fire moss</name>
    <name type="synonym">Dicranum purpureum</name>
    <dbReference type="NCBI Taxonomy" id="3225"/>
    <lineage>
        <taxon>Eukaryota</taxon>
        <taxon>Viridiplantae</taxon>
        <taxon>Streptophyta</taxon>
        <taxon>Embryophyta</taxon>
        <taxon>Bryophyta</taxon>
        <taxon>Bryophytina</taxon>
        <taxon>Bryopsida</taxon>
        <taxon>Dicranidae</taxon>
        <taxon>Pseudoditrichales</taxon>
        <taxon>Ditrichaceae</taxon>
        <taxon>Ceratodon</taxon>
    </lineage>
</organism>
<comment type="caution">
    <text evidence="4">The sequence shown here is derived from an EMBL/GenBank/DDBJ whole genome shotgun (WGS) entry which is preliminary data.</text>
</comment>
<dbReference type="EMBL" id="CM026433">
    <property type="protein sequence ID" value="KAG0555474.1"/>
    <property type="molecule type" value="Genomic_DNA"/>
</dbReference>
<keyword evidence="5" id="KW-1185">Reference proteome</keyword>
<dbReference type="Proteomes" id="UP000822688">
    <property type="component" value="Chromosome 12"/>
</dbReference>
<accession>A0A8T0GAS8</accession>
<evidence type="ECO:0000256" key="2">
    <source>
        <dbReference type="SAM" id="SignalP"/>
    </source>
</evidence>
<evidence type="ECO:0000256" key="1">
    <source>
        <dbReference type="SAM" id="Phobius"/>
    </source>
</evidence>
<gene>
    <name evidence="4" type="ORF">KC19_12G171800</name>
</gene>
<keyword evidence="2" id="KW-0732">Signal</keyword>
<reference evidence="4" key="1">
    <citation type="submission" date="2020-06" db="EMBL/GenBank/DDBJ databases">
        <title>WGS assembly of Ceratodon purpureus strain R40.</title>
        <authorList>
            <person name="Carey S.B."/>
            <person name="Jenkins J."/>
            <person name="Shu S."/>
            <person name="Lovell J.T."/>
            <person name="Sreedasyam A."/>
            <person name="Maumus F."/>
            <person name="Tiley G.P."/>
            <person name="Fernandez-Pozo N."/>
            <person name="Barry K."/>
            <person name="Chen C."/>
            <person name="Wang M."/>
            <person name="Lipzen A."/>
            <person name="Daum C."/>
            <person name="Saski C.A."/>
            <person name="Payton A.C."/>
            <person name="Mcbreen J.C."/>
            <person name="Conrad R.E."/>
            <person name="Kollar L.M."/>
            <person name="Olsson S."/>
            <person name="Huttunen S."/>
            <person name="Landis J.B."/>
            <person name="Wickett N.J."/>
            <person name="Johnson M.G."/>
            <person name="Rensing S.A."/>
            <person name="Grimwood J."/>
            <person name="Schmutz J."/>
            <person name="Mcdaniel S.F."/>
        </authorList>
    </citation>
    <scope>NUCLEOTIDE SEQUENCE</scope>
    <source>
        <strain evidence="4">R40</strain>
    </source>
</reference>
<evidence type="ECO:0000313" key="4">
    <source>
        <dbReference type="EMBL" id="KAG0555474.1"/>
    </source>
</evidence>